<evidence type="ECO:0000313" key="11">
    <source>
        <dbReference type="EMBL" id="HHI65086.1"/>
    </source>
</evidence>
<comment type="catalytic activity">
    <reaction evidence="1 9">
        <text>1-(5-phospho-beta-D-ribosyl)-5-[(5-phospho-beta-D-ribosylamino)methylideneamino]imidazole-4-carboxamide = 5-[(5-phospho-1-deoxy-D-ribulos-1-ylimino)methylamino]-1-(5-phospho-beta-D-ribosyl)imidazole-4-carboxamide</text>
        <dbReference type="Rhea" id="RHEA:15469"/>
        <dbReference type="ChEBI" id="CHEBI:58435"/>
        <dbReference type="ChEBI" id="CHEBI:58525"/>
        <dbReference type="EC" id="5.3.1.16"/>
    </reaction>
</comment>
<dbReference type="InterPro" id="IPR023016">
    <property type="entry name" value="HisA/PriA"/>
</dbReference>
<reference evidence="11" key="1">
    <citation type="journal article" date="2020" name="mSystems">
        <title>Genome- and Community-Level Interaction Insights into Carbon Utilization and Element Cycling Functions of Hydrothermarchaeota in Hydrothermal Sediment.</title>
        <authorList>
            <person name="Zhou Z."/>
            <person name="Liu Y."/>
            <person name="Xu W."/>
            <person name="Pan J."/>
            <person name="Luo Z.H."/>
            <person name="Li M."/>
        </authorList>
    </citation>
    <scope>NUCLEOTIDE SEQUENCE [LARGE SCALE GENOMIC DNA]</scope>
    <source>
        <strain evidence="11">SpSt-1019</strain>
    </source>
</reference>
<keyword evidence="6 9" id="KW-0028">Amino-acid biosynthesis</keyword>
<evidence type="ECO:0000256" key="6">
    <source>
        <dbReference type="ARBA" id="ARBA00022605"/>
    </source>
</evidence>
<dbReference type="AlphaFoldDB" id="A0A7C5P9I2"/>
<dbReference type="InterPro" id="IPR011060">
    <property type="entry name" value="RibuloseP-bd_barrel"/>
</dbReference>
<dbReference type="PANTHER" id="PTHR43090:SF2">
    <property type="entry name" value="1-(5-PHOSPHORIBOSYL)-5-[(5-PHOSPHORIBOSYLAMINO)METHYLIDENEAMINO] IMIDAZOLE-4-CARBOXAMIDE ISOMERASE"/>
    <property type="match status" value="1"/>
</dbReference>
<name>A0A7C5P9I2_9BACT</name>
<proteinExistence type="inferred from homology"/>
<keyword evidence="5 9" id="KW-0963">Cytoplasm</keyword>
<dbReference type="GO" id="GO:0003949">
    <property type="term" value="F:1-(5-phosphoribosyl)-5-[(5-phosphoribosylamino)methylideneamino]imidazole-4-carboxamide isomerase activity"/>
    <property type="evidence" value="ECO:0007669"/>
    <property type="project" value="UniProtKB-UniRule"/>
</dbReference>
<dbReference type="InterPro" id="IPR044524">
    <property type="entry name" value="Isoase_HisA-like"/>
</dbReference>
<evidence type="ECO:0000256" key="9">
    <source>
        <dbReference type="HAMAP-Rule" id="MF_01014"/>
    </source>
</evidence>
<comment type="subcellular location">
    <subcellularLocation>
        <location evidence="2 9">Cytoplasm</location>
    </subcellularLocation>
</comment>
<accession>A0A7C5P9I2</accession>
<comment type="caution">
    <text evidence="11">The sequence shown here is derived from an EMBL/GenBank/DDBJ whole genome shotgun (WGS) entry which is preliminary data.</text>
</comment>
<dbReference type="Gene3D" id="3.20.20.70">
    <property type="entry name" value="Aldolase class I"/>
    <property type="match status" value="1"/>
</dbReference>
<keyword evidence="7 9" id="KW-0368">Histidine biosynthesis</keyword>
<feature type="active site" description="Proton acceptor" evidence="9">
    <location>
        <position position="9"/>
    </location>
</feature>
<comment type="pathway">
    <text evidence="3 9">Amino-acid biosynthesis; L-histidine biosynthesis; L-histidine from 5-phospho-alpha-D-ribose 1-diphosphate: step 4/9.</text>
</comment>
<evidence type="ECO:0000256" key="4">
    <source>
        <dbReference type="ARBA" id="ARBA00009667"/>
    </source>
</evidence>
<organism evidence="11">
    <name type="scientific">Thermodesulfobium narugense</name>
    <dbReference type="NCBI Taxonomy" id="184064"/>
    <lineage>
        <taxon>Bacteria</taxon>
        <taxon>Pseudomonadati</taxon>
        <taxon>Thermodesulfobiota</taxon>
        <taxon>Thermodesulfobiia</taxon>
        <taxon>Thermodesulfobiales</taxon>
        <taxon>Thermodesulfobiaceae</taxon>
        <taxon>Thermodesulfobium</taxon>
    </lineage>
</organism>
<dbReference type="EC" id="5.3.1.16" evidence="9"/>
<dbReference type="EMBL" id="DRUY01000035">
    <property type="protein sequence ID" value="HHI65086.1"/>
    <property type="molecule type" value="Genomic_DNA"/>
</dbReference>
<dbReference type="GO" id="GO:0005737">
    <property type="term" value="C:cytoplasm"/>
    <property type="evidence" value="ECO:0007669"/>
    <property type="project" value="UniProtKB-SubCell"/>
</dbReference>
<dbReference type="HAMAP" id="MF_01014">
    <property type="entry name" value="HisA"/>
    <property type="match status" value="1"/>
</dbReference>
<protein>
    <recommendedName>
        <fullName evidence="9">1-(5-phosphoribosyl)-5-[(5-phosphoribosylamino)methylideneamino] imidazole-4-carboxamide isomerase</fullName>
        <ecNumber evidence="9">5.3.1.16</ecNumber>
    </recommendedName>
    <alternativeName>
        <fullName evidence="9">Phosphoribosylformimino-5-aminoimidazole carboxamide ribotide isomerase</fullName>
    </alternativeName>
</protein>
<evidence type="ECO:0000256" key="7">
    <source>
        <dbReference type="ARBA" id="ARBA00023102"/>
    </source>
</evidence>
<evidence type="ECO:0000256" key="5">
    <source>
        <dbReference type="ARBA" id="ARBA00022490"/>
    </source>
</evidence>
<evidence type="ECO:0000256" key="10">
    <source>
        <dbReference type="RuleBase" id="RU003657"/>
    </source>
</evidence>
<feature type="active site" description="Proton donor" evidence="9">
    <location>
        <position position="128"/>
    </location>
</feature>
<evidence type="ECO:0000256" key="8">
    <source>
        <dbReference type="ARBA" id="ARBA00023235"/>
    </source>
</evidence>
<dbReference type="InterPro" id="IPR013785">
    <property type="entry name" value="Aldolase_TIM"/>
</dbReference>
<dbReference type="Pfam" id="PF00977">
    <property type="entry name" value="His_biosynth"/>
    <property type="match status" value="1"/>
</dbReference>
<dbReference type="InterPro" id="IPR006062">
    <property type="entry name" value="His_biosynth"/>
</dbReference>
<keyword evidence="8 9" id="KW-0413">Isomerase</keyword>
<evidence type="ECO:0000256" key="1">
    <source>
        <dbReference type="ARBA" id="ARBA00000901"/>
    </source>
</evidence>
<comment type="similarity">
    <text evidence="4 9 10">Belongs to the HisA/HisF family.</text>
</comment>
<sequence length="235" mass="26488">MFEIIPAIDIYQGNVVRLYQGDFNKVKVYGNPEEYLDRLKSFCINFVHIIDLEASKIGKFTAFNVLEMAKSKNFVVQWGGGVRKYEDVKNLVELGADRIIVGTVAFTDEEALDKILRDFGNKILISLDFRDSKLCFHGWTSSISLELKDLQNKFLNRNNLGFLVTDINKDGTLSSPSVELFESIRNIFPKHKLIGAGGISKREHVQTLESIGFNGAVIGKAWLEGHIKFLNGKVI</sequence>
<dbReference type="SUPFAM" id="SSF51366">
    <property type="entry name" value="Ribulose-phoshate binding barrel"/>
    <property type="match status" value="1"/>
</dbReference>
<dbReference type="GO" id="GO:0000105">
    <property type="term" value="P:L-histidine biosynthetic process"/>
    <property type="evidence" value="ECO:0007669"/>
    <property type="project" value="UniProtKB-UniRule"/>
</dbReference>
<dbReference type="UniPathway" id="UPA00031">
    <property type="reaction ID" value="UER00009"/>
</dbReference>
<evidence type="ECO:0000256" key="3">
    <source>
        <dbReference type="ARBA" id="ARBA00005133"/>
    </source>
</evidence>
<gene>
    <name evidence="9" type="primary">hisA</name>
    <name evidence="11" type="ORF">ENL70_00880</name>
</gene>
<dbReference type="GO" id="GO:0000162">
    <property type="term" value="P:L-tryptophan biosynthetic process"/>
    <property type="evidence" value="ECO:0007669"/>
    <property type="project" value="TreeGrafter"/>
</dbReference>
<dbReference type="PANTHER" id="PTHR43090">
    <property type="entry name" value="1-(5-PHOSPHORIBOSYL)-5-[(5-PHOSPHORIBOSYLAMINO)METHYLIDENEAMINO] IMIDAZOLE-4-CARBOXAMIDE ISOMERASE"/>
    <property type="match status" value="1"/>
</dbReference>
<evidence type="ECO:0000256" key="2">
    <source>
        <dbReference type="ARBA" id="ARBA00004496"/>
    </source>
</evidence>